<name>A0ABT8X922_9HYPH</name>
<dbReference type="PANTHER" id="PTHR47371">
    <property type="entry name" value="LIPOTEICHOIC ACID SYNTHASE"/>
    <property type="match status" value="1"/>
</dbReference>
<sequence>MAHIISRARGRFGLFTSPYALVLGSLFYFAFAYYFDTRWRYLPYNFAAILTLASIIFLISRRPFFSLYGATLVAVLFTFVSMMKFHSKGLALHVYDVVFIGSDISTLSFLVRYYLPAVLVAAVGLAAIATFLTILFRRENPAPWGAGARSGIVAASLLAAVIAHRPTTRDADFLPFIGGYNASAFFLSLWHIPSLMKPMQFATPLDGAEAGQPFVNGALCGDTGKQPDLFLTLSESQTSPLVFPQLSIPQSVTQTYQSGDGKIRPLFVEIFGGGTWMTNFSVLTGLSTADFGWLGPYVNHLLVDKVRGSLPEVLGRCGYRTVAFMPMQYNSINEGPFLKSLGFQEIYDADRMSLPVMGVRDTNYFDNAKAMIAQHRKDDKRPLFVLVQTMFTHSPYENTIEPVVAGEHVYADDAGANEYLRRVGASRNDLVAYREAVKADPGTRGSVFLEFGDHQSIATKPYILERTDDDNPFTTFRSPVYETFYAIHGFGTPVDYDTLDIVDAPFLMSRILAATDLPSSPVFDDLAMLSDVCRGEFHTCAQRAEVDRHIRRRMDADMLQLN</sequence>
<feature type="transmembrane region" description="Helical" evidence="6">
    <location>
        <begin position="41"/>
        <end position="60"/>
    </location>
</feature>
<feature type="transmembrane region" description="Helical" evidence="6">
    <location>
        <begin position="113"/>
        <end position="136"/>
    </location>
</feature>
<evidence type="ECO:0000256" key="6">
    <source>
        <dbReference type="SAM" id="Phobius"/>
    </source>
</evidence>
<dbReference type="SUPFAM" id="SSF53649">
    <property type="entry name" value="Alkaline phosphatase-like"/>
    <property type="match status" value="1"/>
</dbReference>
<evidence type="ECO:0000256" key="1">
    <source>
        <dbReference type="ARBA" id="ARBA00004651"/>
    </source>
</evidence>
<evidence type="ECO:0000256" key="5">
    <source>
        <dbReference type="ARBA" id="ARBA00023136"/>
    </source>
</evidence>
<dbReference type="EMBL" id="WHSC02000001">
    <property type="protein sequence ID" value="MDO6119929.1"/>
    <property type="molecule type" value="Genomic_DNA"/>
</dbReference>
<gene>
    <name evidence="8" type="ORF">GB928_001895</name>
</gene>
<dbReference type="RefSeq" id="WP_244759164.1">
    <property type="nucleotide sequence ID" value="NZ_JALJCJ010000001.1"/>
</dbReference>
<dbReference type="Gene3D" id="3.40.720.10">
    <property type="entry name" value="Alkaline Phosphatase, subunit A"/>
    <property type="match status" value="1"/>
</dbReference>
<keyword evidence="9" id="KW-1185">Reference proteome</keyword>
<dbReference type="InterPro" id="IPR000917">
    <property type="entry name" value="Sulfatase_N"/>
</dbReference>
<comment type="caution">
    <text evidence="8">The sequence shown here is derived from an EMBL/GenBank/DDBJ whole genome shotgun (WGS) entry which is preliminary data.</text>
</comment>
<dbReference type="InterPro" id="IPR017850">
    <property type="entry name" value="Alkaline_phosphatase_core_sf"/>
</dbReference>
<keyword evidence="3 6" id="KW-0812">Transmembrane</keyword>
<comment type="subcellular location">
    <subcellularLocation>
        <location evidence="1">Cell membrane</location>
        <topology evidence="1">Multi-pass membrane protein</topology>
    </subcellularLocation>
</comment>
<organism evidence="8 9">
    <name type="scientific">Shinella curvata</name>
    <dbReference type="NCBI Taxonomy" id="1817964"/>
    <lineage>
        <taxon>Bacteria</taxon>
        <taxon>Pseudomonadati</taxon>
        <taxon>Pseudomonadota</taxon>
        <taxon>Alphaproteobacteria</taxon>
        <taxon>Hyphomicrobiales</taxon>
        <taxon>Rhizobiaceae</taxon>
        <taxon>Shinella</taxon>
    </lineage>
</organism>
<feature type="transmembrane region" description="Helical" evidence="6">
    <location>
        <begin position="12"/>
        <end position="35"/>
    </location>
</feature>
<dbReference type="Proteomes" id="UP001177080">
    <property type="component" value="Unassembled WGS sequence"/>
</dbReference>
<evidence type="ECO:0000313" key="8">
    <source>
        <dbReference type="EMBL" id="MDO6119929.1"/>
    </source>
</evidence>
<evidence type="ECO:0000256" key="2">
    <source>
        <dbReference type="ARBA" id="ARBA00022475"/>
    </source>
</evidence>
<dbReference type="InterPro" id="IPR050448">
    <property type="entry name" value="OpgB/LTA_synthase_biosynth"/>
</dbReference>
<keyword evidence="5 6" id="KW-0472">Membrane</keyword>
<protein>
    <submittedName>
        <fullName evidence="8">Sulfatase</fullName>
    </submittedName>
</protein>
<evidence type="ECO:0000256" key="3">
    <source>
        <dbReference type="ARBA" id="ARBA00022692"/>
    </source>
</evidence>
<proteinExistence type="predicted"/>
<keyword evidence="4 6" id="KW-1133">Transmembrane helix</keyword>
<dbReference type="PANTHER" id="PTHR47371:SF3">
    <property type="entry name" value="PHOSPHOGLYCEROL TRANSFERASE I"/>
    <property type="match status" value="1"/>
</dbReference>
<evidence type="ECO:0000256" key="4">
    <source>
        <dbReference type="ARBA" id="ARBA00022989"/>
    </source>
</evidence>
<feature type="transmembrane region" description="Helical" evidence="6">
    <location>
        <begin position="67"/>
        <end position="85"/>
    </location>
</feature>
<evidence type="ECO:0000259" key="7">
    <source>
        <dbReference type="Pfam" id="PF00884"/>
    </source>
</evidence>
<feature type="transmembrane region" description="Helical" evidence="6">
    <location>
        <begin position="173"/>
        <end position="192"/>
    </location>
</feature>
<keyword evidence="2" id="KW-1003">Cell membrane</keyword>
<feature type="domain" description="Sulfatase N-terminal" evidence="7">
    <location>
        <begin position="267"/>
        <end position="407"/>
    </location>
</feature>
<accession>A0ABT8X922</accession>
<reference evidence="8" key="1">
    <citation type="submission" date="2022-04" db="EMBL/GenBank/DDBJ databases">
        <title>Shinella lacus sp. nov., a novel member of the genus Shinella from water.</title>
        <authorList>
            <person name="Deng Y."/>
        </authorList>
    </citation>
    <scope>NUCLEOTIDE SEQUENCE</scope>
    <source>
        <strain evidence="8">JCM 31239</strain>
    </source>
</reference>
<evidence type="ECO:0000313" key="9">
    <source>
        <dbReference type="Proteomes" id="UP001177080"/>
    </source>
</evidence>
<dbReference type="Pfam" id="PF00884">
    <property type="entry name" value="Sulfatase"/>
    <property type="match status" value="1"/>
</dbReference>